<dbReference type="Gene3D" id="3.40.50.2000">
    <property type="entry name" value="Glycogen Phosphorylase B"/>
    <property type="match status" value="1"/>
</dbReference>
<dbReference type="GO" id="GO:0008713">
    <property type="term" value="F:ADP-heptose-lipopolysaccharide heptosyltransferase activity"/>
    <property type="evidence" value="ECO:0007669"/>
    <property type="project" value="TreeGrafter"/>
</dbReference>
<protein>
    <recommendedName>
        <fullName evidence="4">Lipopolysaccharide heptosyltransferase II</fullName>
    </recommendedName>
</protein>
<dbReference type="GO" id="GO:0005829">
    <property type="term" value="C:cytosol"/>
    <property type="evidence" value="ECO:0007669"/>
    <property type="project" value="TreeGrafter"/>
</dbReference>
<keyword evidence="2" id="KW-0808">Transferase</keyword>
<sequence length="191" mass="20754">DRILEAAGVDYNGRIVVLNPGGNWDPKKWPADKFAKLADRLVKKYGVITLITGAKKDNALTDEICRGMKNKAISICGKTKIRELASIFKRAKLVISGDSGPMHIAVGVGASVVALFGPTSADITGPYGKGNYTVIKKDIDCDIPCYDFTCNDNKCMKAISVEDVLDVIEKQGYLRERAKTTSVGEIADKRQ</sequence>
<dbReference type="PANTHER" id="PTHR30160:SF1">
    <property type="entry name" value="LIPOPOLYSACCHARIDE 1,2-N-ACETYLGLUCOSAMINETRANSFERASE-RELATED"/>
    <property type="match status" value="1"/>
</dbReference>
<dbReference type="PANTHER" id="PTHR30160">
    <property type="entry name" value="TETRAACYLDISACCHARIDE 4'-KINASE-RELATED"/>
    <property type="match status" value="1"/>
</dbReference>
<evidence type="ECO:0000256" key="1">
    <source>
        <dbReference type="ARBA" id="ARBA00022676"/>
    </source>
</evidence>
<evidence type="ECO:0000256" key="2">
    <source>
        <dbReference type="ARBA" id="ARBA00022679"/>
    </source>
</evidence>
<dbReference type="CDD" id="cd03789">
    <property type="entry name" value="GT9_LPS_heptosyltransferase"/>
    <property type="match status" value="1"/>
</dbReference>
<evidence type="ECO:0008006" key="4">
    <source>
        <dbReference type="Google" id="ProtNLM"/>
    </source>
</evidence>
<name>X0TIH6_9ZZZZ</name>
<accession>X0TIH6</accession>
<dbReference type="AlphaFoldDB" id="X0TIH6"/>
<keyword evidence="1" id="KW-0328">Glycosyltransferase</keyword>
<dbReference type="Pfam" id="PF01075">
    <property type="entry name" value="Glyco_transf_9"/>
    <property type="match status" value="1"/>
</dbReference>
<dbReference type="SUPFAM" id="SSF53756">
    <property type="entry name" value="UDP-Glycosyltransferase/glycogen phosphorylase"/>
    <property type="match status" value="1"/>
</dbReference>
<gene>
    <name evidence="3" type="ORF">S01H1_10991</name>
</gene>
<feature type="non-terminal residue" evidence="3">
    <location>
        <position position="1"/>
    </location>
</feature>
<proteinExistence type="predicted"/>
<dbReference type="GO" id="GO:0009244">
    <property type="term" value="P:lipopolysaccharide core region biosynthetic process"/>
    <property type="evidence" value="ECO:0007669"/>
    <property type="project" value="TreeGrafter"/>
</dbReference>
<comment type="caution">
    <text evidence="3">The sequence shown here is derived from an EMBL/GenBank/DDBJ whole genome shotgun (WGS) entry which is preliminary data.</text>
</comment>
<reference evidence="3" key="1">
    <citation type="journal article" date="2014" name="Front. Microbiol.">
        <title>High frequency of phylogenetically diverse reductive dehalogenase-homologous genes in deep subseafloor sedimentary metagenomes.</title>
        <authorList>
            <person name="Kawai M."/>
            <person name="Futagami T."/>
            <person name="Toyoda A."/>
            <person name="Takaki Y."/>
            <person name="Nishi S."/>
            <person name="Hori S."/>
            <person name="Arai W."/>
            <person name="Tsubouchi T."/>
            <person name="Morono Y."/>
            <person name="Uchiyama I."/>
            <person name="Ito T."/>
            <person name="Fujiyama A."/>
            <person name="Inagaki F."/>
            <person name="Takami H."/>
        </authorList>
    </citation>
    <scope>NUCLEOTIDE SEQUENCE</scope>
    <source>
        <strain evidence="3">Expedition CK06-06</strain>
    </source>
</reference>
<dbReference type="InterPro" id="IPR051199">
    <property type="entry name" value="LPS_LOS_Heptosyltrfase"/>
</dbReference>
<dbReference type="EMBL" id="BARS01005604">
    <property type="protein sequence ID" value="GAF75915.1"/>
    <property type="molecule type" value="Genomic_DNA"/>
</dbReference>
<dbReference type="InterPro" id="IPR002201">
    <property type="entry name" value="Glyco_trans_9"/>
</dbReference>
<evidence type="ECO:0000313" key="3">
    <source>
        <dbReference type="EMBL" id="GAF75915.1"/>
    </source>
</evidence>
<organism evidence="3">
    <name type="scientific">marine sediment metagenome</name>
    <dbReference type="NCBI Taxonomy" id="412755"/>
    <lineage>
        <taxon>unclassified sequences</taxon>
        <taxon>metagenomes</taxon>
        <taxon>ecological metagenomes</taxon>
    </lineage>
</organism>